<proteinExistence type="predicted"/>
<name>A0A0F9YYT2_9ZZZZ</name>
<protein>
    <submittedName>
        <fullName evidence="1">Uncharacterized protein</fullName>
    </submittedName>
</protein>
<accession>A0A0F9YYT2</accession>
<gene>
    <name evidence="1" type="ORF">LCGC14_0034560</name>
</gene>
<comment type="caution">
    <text evidence="1">The sequence shown here is derived from an EMBL/GenBank/DDBJ whole genome shotgun (WGS) entry which is preliminary data.</text>
</comment>
<reference evidence="1" key="1">
    <citation type="journal article" date="2015" name="Nature">
        <title>Complex archaea that bridge the gap between prokaryotes and eukaryotes.</title>
        <authorList>
            <person name="Spang A."/>
            <person name="Saw J.H."/>
            <person name="Jorgensen S.L."/>
            <person name="Zaremba-Niedzwiedzka K."/>
            <person name="Martijn J."/>
            <person name="Lind A.E."/>
            <person name="van Eijk R."/>
            <person name="Schleper C."/>
            <person name="Guy L."/>
            <person name="Ettema T.J."/>
        </authorList>
    </citation>
    <scope>NUCLEOTIDE SEQUENCE</scope>
</reference>
<organism evidence="1">
    <name type="scientific">marine sediment metagenome</name>
    <dbReference type="NCBI Taxonomy" id="412755"/>
    <lineage>
        <taxon>unclassified sequences</taxon>
        <taxon>metagenomes</taxon>
        <taxon>ecological metagenomes</taxon>
    </lineage>
</organism>
<sequence length="92" mass="10104">MKTLHSLAIACLFSIVALPVHATCTPEEATQRAEVAAKTINRVAAGDPEKARALHAKLQALQEREPTSDRHSACEAYDRVIAEVERKEQPDE</sequence>
<dbReference type="AlphaFoldDB" id="A0A0F9YYT2"/>
<dbReference type="EMBL" id="LAZR01000006">
    <property type="protein sequence ID" value="KKO09954.1"/>
    <property type="molecule type" value="Genomic_DNA"/>
</dbReference>
<evidence type="ECO:0000313" key="1">
    <source>
        <dbReference type="EMBL" id="KKO09954.1"/>
    </source>
</evidence>